<protein>
    <recommendedName>
        <fullName evidence="9">TRAP transporter small permease protein</fullName>
    </recommendedName>
</protein>
<evidence type="ECO:0000256" key="3">
    <source>
        <dbReference type="ARBA" id="ARBA00022475"/>
    </source>
</evidence>
<name>A0A1I5KD56_9PSED</name>
<dbReference type="GO" id="GO:0015740">
    <property type="term" value="P:C4-dicarboxylate transport"/>
    <property type="evidence" value="ECO:0007669"/>
    <property type="project" value="TreeGrafter"/>
</dbReference>
<evidence type="ECO:0000256" key="6">
    <source>
        <dbReference type="ARBA" id="ARBA00022989"/>
    </source>
</evidence>
<comment type="subunit">
    <text evidence="9">The complex comprises the extracytoplasmic solute receptor protein and the two transmembrane proteins.</text>
</comment>
<dbReference type="InterPro" id="IPR007387">
    <property type="entry name" value="TRAP_DctQ"/>
</dbReference>
<organism evidence="11 12">
    <name type="scientific">Pseudomonas borbori</name>
    <dbReference type="NCBI Taxonomy" id="289003"/>
    <lineage>
        <taxon>Bacteria</taxon>
        <taxon>Pseudomonadati</taxon>
        <taxon>Pseudomonadota</taxon>
        <taxon>Gammaproteobacteria</taxon>
        <taxon>Pseudomonadales</taxon>
        <taxon>Pseudomonadaceae</taxon>
        <taxon>Pseudomonas</taxon>
    </lineage>
</organism>
<dbReference type="PANTHER" id="PTHR35011">
    <property type="entry name" value="2,3-DIKETO-L-GULONATE TRAP TRANSPORTER SMALL PERMEASE PROTEIN YIAM"/>
    <property type="match status" value="1"/>
</dbReference>
<feature type="transmembrane region" description="Helical" evidence="9">
    <location>
        <begin position="83"/>
        <end position="109"/>
    </location>
</feature>
<keyword evidence="5 9" id="KW-0812">Transmembrane</keyword>
<dbReference type="PANTHER" id="PTHR35011:SF10">
    <property type="entry name" value="TRAP TRANSPORTER SMALL PERMEASE PROTEIN"/>
    <property type="match status" value="1"/>
</dbReference>
<feature type="transmembrane region" description="Helical" evidence="9">
    <location>
        <begin position="129"/>
        <end position="150"/>
    </location>
</feature>
<accession>A0A1I5KD56</accession>
<keyword evidence="7 9" id="KW-0472">Membrane</keyword>
<feature type="transmembrane region" description="Helical" evidence="9">
    <location>
        <begin position="7"/>
        <end position="33"/>
    </location>
</feature>
<reference evidence="12" key="1">
    <citation type="submission" date="2016-10" db="EMBL/GenBank/DDBJ databases">
        <authorList>
            <person name="Varghese N."/>
            <person name="Submissions S."/>
        </authorList>
    </citation>
    <scope>NUCLEOTIDE SEQUENCE [LARGE SCALE GENOMIC DNA]</scope>
    <source>
        <strain evidence="12">DSM 17834</strain>
    </source>
</reference>
<comment type="subcellular location">
    <subcellularLocation>
        <location evidence="1 9">Cell inner membrane</location>
        <topology evidence="1 9">Multi-pass membrane protein</topology>
    </subcellularLocation>
</comment>
<comment type="function">
    <text evidence="9">Part of the tripartite ATP-independent periplasmic (TRAP) transport system.</text>
</comment>
<dbReference type="OrthoDB" id="26202at2"/>
<evidence type="ECO:0000259" key="10">
    <source>
        <dbReference type="Pfam" id="PF04290"/>
    </source>
</evidence>
<keyword evidence="4 9" id="KW-0997">Cell inner membrane</keyword>
<feature type="domain" description="Tripartite ATP-independent periplasmic transporters DctQ component" evidence="10">
    <location>
        <begin position="22"/>
        <end position="150"/>
    </location>
</feature>
<evidence type="ECO:0000256" key="7">
    <source>
        <dbReference type="ARBA" id="ARBA00023136"/>
    </source>
</evidence>
<dbReference type="AlphaFoldDB" id="A0A1I5KD56"/>
<evidence type="ECO:0000256" key="2">
    <source>
        <dbReference type="ARBA" id="ARBA00022448"/>
    </source>
</evidence>
<sequence>MKLLHKLYTLCGLLSGLFLVLICLLVIAQVVARQFGGMVPSADEFAAYAMAASGFLALPYALQRGAHIRVELLYRLLSTRGRFVAEVLSNLVGLGISLYLAWYCALFVIESYEFKEVSTGLLPIPMWIPQLPMLLGTSVLAVAMVERLIVVCQGQRFESLDAGTALSE</sequence>
<gene>
    <name evidence="11" type="ORF">SAMN05216190_101152</name>
</gene>
<keyword evidence="12" id="KW-1185">Reference proteome</keyword>
<comment type="similarity">
    <text evidence="8 9">Belongs to the TRAP transporter small permease family.</text>
</comment>
<keyword evidence="2 9" id="KW-0813">Transport</keyword>
<dbReference type="STRING" id="289003.SAMN05216190_101152"/>
<keyword evidence="3" id="KW-1003">Cell membrane</keyword>
<dbReference type="GO" id="GO:0005886">
    <property type="term" value="C:plasma membrane"/>
    <property type="evidence" value="ECO:0007669"/>
    <property type="project" value="UniProtKB-SubCell"/>
</dbReference>
<evidence type="ECO:0000256" key="4">
    <source>
        <dbReference type="ARBA" id="ARBA00022519"/>
    </source>
</evidence>
<evidence type="ECO:0000256" key="1">
    <source>
        <dbReference type="ARBA" id="ARBA00004429"/>
    </source>
</evidence>
<evidence type="ECO:0000313" key="11">
    <source>
        <dbReference type="EMBL" id="SFO82541.1"/>
    </source>
</evidence>
<proteinExistence type="inferred from homology"/>
<evidence type="ECO:0000256" key="8">
    <source>
        <dbReference type="ARBA" id="ARBA00038436"/>
    </source>
</evidence>
<dbReference type="InterPro" id="IPR055348">
    <property type="entry name" value="DctQ"/>
</dbReference>
<keyword evidence="6 9" id="KW-1133">Transmembrane helix</keyword>
<dbReference type="EMBL" id="FOWX01000001">
    <property type="protein sequence ID" value="SFO82541.1"/>
    <property type="molecule type" value="Genomic_DNA"/>
</dbReference>
<feature type="transmembrane region" description="Helical" evidence="9">
    <location>
        <begin position="45"/>
        <end position="62"/>
    </location>
</feature>
<evidence type="ECO:0000256" key="9">
    <source>
        <dbReference type="RuleBase" id="RU369079"/>
    </source>
</evidence>
<dbReference type="Pfam" id="PF04290">
    <property type="entry name" value="DctQ"/>
    <property type="match status" value="1"/>
</dbReference>
<evidence type="ECO:0000313" key="12">
    <source>
        <dbReference type="Proteomes" id="UP000198784"/>
    </source>
</evidence>
<dbReference type="Proteomes" id="UP000198784">
    <property type="component" value="Unassembled WGS sequence"/>
</dbReference>
<dbReference type="RefSeq" id="WP_090496796.1">
    <property type="nucleotide sequence ID" value="NZ_FOWX01000001.1"/>
</dbReference>
<dbReference type="GO" id="GO:0022857">
    <property type="term" value="F:transmembrane transporter activity"/>
    <property type="evidence" value="ECO:0007669"/>
    <property type="project" value="UniProtKB-UniRule"/>
</dbReference>
<evidence type="ECO:0000256" key="5">
    <source>
        <dbReference type="ARBA" id="ARBA00022692"/>
    </source>
</evidence>